<proteinExistence type="predicted"/>
<dbReference type="SUPFAM" id="SSF52821">
    <property type="entry name" value="Rhodanese/Cell cycle control phosphatase"/>
    <property type="match status" value="1"/>
</dbReference>
<dbReference type="PANTHER" id="PTHR43031">
    <property type="entry name" value="FAD-DEPENDENT OXIDOREDUCTASE"/>
    <property type="match status" value="1"/>
</dbReference>
<keyword evidence="2" id="KW-0808">Transferase</keyword>
<evidence type="ECO:0000259" key="1">
    <source>
        <dbReference type="PROSITE" id="PS50206"/>
    </source>
</evidence>
<dbReference type="STRING" id="155974.SAMN04487818_110190"/>
<evidence type="ECO:0000313" key="3">
    <source>
        <dbReference type="Proteomes" id="UP000199051"/>
    </source>
</evidence>
<protein>
    <submittedName>
        <fullName evidence="2">Rhodanese-related sulfurtransferase</fullName>
    </submittedName>
</protein>
<dbReference type="PANTHER" id="PTHR43031:SF7">
    <property type="entry name" value="NITRIC OXIDE REDUCTASE FLRD-NAD(+) REDUCTASE"/>
    <property type="match status" value="1"/>
</dbReference>
<dbReference type="InterPro" id="IPR036873">
    <property type="entry name" value="Rhodanese-like_dom_sf"/>
</dbReference>
<dbReference type="InterPro" id="IPR001763">
    <property type="entry name" value="Rhodanese-like_dom"/>
</dbReference>
<name>A0A1H9WH34_9PSEU</name>
<dbReference type="PROSITE" id="PS50206">
    <property type="entry name" value="RHODANESE_3"/>
    <property type="match status" value="1"/>
</dbReference>
<organism evidence="2 3">
    <name type="scientific">Actinokineospora terrae</name>
    <dbReference type="NCBI Taxonomy" id="155974"/>
    <lineage>
        <taxon>Bacteria</taxon>
        <taxon>Bacillati</taxon>
        <taxon>Actinomycetota</taxon>
        <taxon>Actinomycetes</taxon>
        <taxon>Pseudonocardiales</taxon>
        <taxon>Pseudonocardiaceae</taxon>
        <taxon>Actinokineospora</taxon>
    </lineage>
</organism>
<feature type="domain" description="Rhodanese" evidence="1">
    <location>
        <begin position="15"/>
        <end position="107"/>
    </location>
</feature>
<dbReference type="InterPro" id="IPR050229">
    <property type="entry name" value="GlpE_sulfurtransferase"/>
</dbReference>
<dbReference type="InterPro" id="IPR001307">
    <property type="entry name" value="Thiosulphate_STrfase_CS"/>
</dbReference>
<dbReference type="RefSeq" id="WP_092782856.1">
    <property type="nucleotide sequence ID" value="NZ_FOGI01000010.1"/>
</dbReference>
<dbReference type="GO" id="GO:0004792">
    <property type="term" value="F:thiosulfate-cyanide sulfurtransferase activity"/>
    <property type="evidence" value="ECO:0007669"/>
    <property type="project" value="InterPro"/>
</dbReference>
<accession>A0A1H9WH34</accession>
<dbReference type="Gene3D" id="3.40.250.10">
    <property type="entry name" value="Rhodanese-like domain"/>
    <property type="match status" value="1"/>
</dbReference>
<dbReference type="Pfam" id="PF00581">
    <property type="entry name" value="Rhodanese"/>
    <property type="match status" value="1"/>
</dbReference>
<keyword evidence="3" id="KW-1185">Reference proteome</keyword>
<dbReference type="PROSITE" id="PS00380">
    <property type="entry name" value="RHODANESE_1"/>
    <property type="match status" value="1"/>
</dbReference>
<gene>
    <name evidence="2" type="ORF">SAMN04487818_110190</name>
</gene>
<dbReference type="EMBL" id="FOGI01000010">
    <property type="protein sequence ID" value="SES33131.1"/>
    <property type="molecule type" value="Genomic_DNA"/>
</dbReference>
<evidence type="ECO:0000313" key="2">
    <source>
        <dbReference type="EMBL" id="SES33131.1"/>
    </source>
</evidence>
<dbReference type="CDD" id="cd00158">
    <property type="entry name" value="RHOD"/>
    <property type="match status" value="1"/>
</dbReference>
<dbReference type="SMART" id="SM00450">
    <property type="entry name" value="RHOD"/>
    <property type="match status" value="1"/>
</dbReference>
<dbReference type="Proteomes" id="UP000199051">
    <property type="component" value="Unassembled WGS sequence"/>
</dbReference>
<reference evidence="3" key="1">
    <citation type="submission" date="2016-10" db="EMBL/GenBank/DDBJ databases">
        <authorList>
            <person name="Varghese N."/>
            <person name="Submissions S."/>
        </authorList>
    </citation>
    <scope>NUCLEOTIDE SEQUENCE [LARGE SCALE GENOMIC DNA]</scope>
    <source>
        <strain evidence="3">DSM 44260</strain>
    </source>
</reference>
<sequence length="109" mass="11723">MARVITTDEVKQRIDTGSAVVLEALPQSYYDEAHLPGAKNLPLDEVDDRAAALIPSKDAEVIVYCSDDTCSNSGIASERLAELGYTNVFTYVAGKRDWVGSGLPTESAE</sequence>
<dbReference type="AlphaFoldDB" id="A0A1H9WH34"/>